<reference evidence="2 4" key="1">
    <citation type="submission" date="2014-07" db="EMBL/GenBank/DDBJ databases">
        <title>Genome of Flavobacterium hydatis DSM 2063.</title>
        <authorList>
            <person name="Pipes S.E."/>
            <person name="Stropko S.J."/>
            <person name="Newman J.D."/>
        </authorList>
    </citation>
    <scope>NUCLEOTIDE SEQUENCE [LARGE SCALE GENOMIC DNA]</scope>
    <source>
        <strain evidence="2 4">DSM 2063</strain>
    </source>
</reference>
<name>A0A086ATE4_FLAHY</name>
<dbReference type="Gene3D" id="2.40.50.230">
    <property type="entry name" value="Gp5 N-terminal domain"/>
    <property type="match status" value="1"/>
</dbReference>
<dbReference type="RefSeq" id="WP_035618104.1">
    <property type="nucleotide sequence ID" value="NZ_JPRM01000002.1"/>
</dbReference>
<dbReference type="EMBL" id="JPRM01000002">
    <property type="protein sequence ID" value="KFF19958.1"/>
    <property type="molecule type" value="Genomic_DNA"/>
</dbReference>
<dbReference type="SUPFAM" id="SSF69255">
    <property type="entry name" value="gp5 N-terminal domain-like"/>
    <property type="match status" value="1"/>
</dbReference>
<evidence type="ECO:0000313" key="5">
    <source>
        <dbReference type="Proteomes" id="UP000198424"/>
    </source>
</evidence>
<evidence type="ECO:0000313" key="4">
    <source>
        <dbReference type="Proteomes" id="UP000028712"/>
    </source>
</evidence>
<reference evidence="3 5" key="2">
    <citation type="submission" date="2016-11" db="EMBL/GenBank/DDBJ databases">
        <title>Whole genomes of Flavobacteriaceae.</title>
        <authorList>
            <person name="Stine C."/>
            <person name="Li C."/>
            <person name="Tadesse D."/>
        </authorList>
    </citation>
    <scope>NUCLEOTIDE SEQUENCE [LARGE SCALE GENOMIC DNA]</scope>
    <source>
        <strain evidence="3 5">ATCC 29551</strain>
    </source>
</reference>
<comment type="caution">
    <text evidence="2">The sequence shown here is derived from an EMBL/GenBank/DDBJ whole genome shotgun (WGS) entry which is preliminary data.</text>
</comment>
<dbReference type="SUPFAM" id="SSF69349">
    <property type="entry name" value="Phage fibre proteins"/>
    <property type="match status" value="1"/>
</dbReference>
<dbReference type="Gene3D" id="2.30.110.50">
    <property type="match status" value="1"/>
</dbReference>
<dbReference type="OrthoDB" id="727155at2"/>
<dbReference type="SUPFAM" id="SSF69279">
    <property type="entry name" value="Phage tail proteins"/>
    <property type="match status" value="1"/>
</dbReference>
<dbReference type="EMBL" id="MUGY01000025">
    <property type="protein sequence ID" value="OXA91477.1"/>
    <property type="molecule type" value="Genomic_DNA"/>
</dbReference>
<dbReference type="eggNOG" id="COG3501">
    <property type="taxonomic scope" value="Bacteria"/>
</dbReference>
<evidence type="ECO:0000313" key="2">
    <source>
        <dbReference type="EMBL" id="KFF19958.1"/>
    </source>
</evidence>
<dbReference type="InterPro" id="IPR006531">
    <property type="entry name" value="Gp5/Vgr_OB"/>
</dbReference>
<dbReference type="AlphaFoldDB" id="A0A086ATE4"/>
<dbReference type="Proteomes" id="UP000198424">
    <property type="component" value="Unassembled WGS sequence"/>
</dbReference>
<dbReference type="Proteomes" id="UP000028712">
    <property type="component" value="Unassembled WGS sequence"/>
</dbReference>
<organism evidence="2 4">
    <name type="scientific">Flavobacterium hydatis</name>
    <name type="common">Cytophaga aquatilis</name>
    <dbReference type="NCBI Taxonomy" id="991"/>
    <lineage>
        <taxon>Bacteria</taxon>
        <taxon>Pseudomonadati</taxon>
        <taxon>Bacteroidota</taxon>
        <taxon>Flavobacteriia</taxon>
        <taxon>Flavobacteriales</taxon>
        <taxon>Flavobacteriaceae</taxon>
        <taxon>Flavobacterium</taxon>
    </lineage>
</organism>
<dbReference type="Pfam" id="PF04717">
    <property type="entry name" value="Phage_base_V"/>
    <property type="match status" value="1"/>
</dbReference>
<evidence type="ECO:0000313" key="3">
    <source>
        <dbReference type="EMBL" id="OXA91477.1"/>
    </source>
</evidence>
<protein>
    <submittedName>
        <fullName evidence="3">Type IV secretion protein Rhs</fullName>
    </submittedName>
</protein>
<accession>A0A086ATE4</accession>
<feature type="domain" description="Gp5/Type VI secretion system Vgr protein OB-fold" evidence="1">
    <location>
        <begin position="376"/>
        <end position="448"/>
    </location>
</feature>
<evidence type="ECO:0000259" key="1">
    <source>
        <dbReference type="Pfam" id="PF04717"/>
    </source>
</evidence>
<gene>
    <name evidence="3" type="ORF">B0A62_17525</name>
    <name evidence="2" type="ORF">IW20_02180</name>
</gene>
<sequence>MALQTHTTIKIGEKLIRNFSGLKIVQKIHDHHTFTLQIRQDTLVDEFKSVMPVSQQLMGEKISIEIKPIPDLDDLMIITNPKDYIMQFYGIITKVNLQKSISNSMEETILIKGYSTSIILDNGPDSNSFTMMPLSDIVNKIKSGYEIDMNVTPYYKDNLAYTVQYNESDFNFLNRLAMRHGQWFYDTGRAMVFGSPGSSGTDPNLVYGINMRDFSYKIKLAPTLFKTIENDNRKGEYFLDDTAKYKKEADGFHQNFINKSDSLFNRETVIQLNQNAIGGNGKTATEEYAKNKMRAIASKLMQIKASSEVPGVTLGNTVRITGVDIQLESTYRVTKITHTCDDGGGYENHFTAVNFNGAVFSPKTNPDLVPRCESQSAIVISNDDPDGLGGVTVQMPWQEAKGETTPFIPMLQQHGGDGKGIYWIPEVGEKVFVDFQGGNPEMPIVTGAISSTKEKSGYATPNNDMKVMRTRSGIMIMYNDAERSLLIEDPSGNKYFMDGNGSIKLVAPKNIDIEAGEDIIMSAGQNIVTNAGMNISESAGGYKETTVGLYHNLSIGTNYILNVIGNMFEWVGGKKEIESDDIKETAQEVFLSSTEKGIDVRGAKNVNNHSGETSRNA</sequence>
<dbReference type="InterPro" id="IPR037026">
    <property type="entry name" value="Vgr_OB-fold_dom_sf"/>
</dbReference>
<dbReference type="Gene3D" id="3.55.50.10">
    <property type="entry name" value="Baseplate protein-like domains"/>
    <property type="match status" value="1"/>
</dbReference>
<proteinExistence type="predicted"/>
<keyword evidence="5" id="KW-1185">Reference proteome</keyword>
<dbReference type="Gene3D" id="4.10.220.110">
    <property type="match status" value="1"/>
</dbReference>
<dbReference type="Pfam" id="PF05954">
    <property type="entry name" value="Phage_GPD"/>
    <property type="match status" value="1"/>
</dbReference>
<dbReference type="STRING" id="991.IW20_02180"/>